<dbReference type="InterPro" id="IPR012334">
    <property type="entry name" value="Pectin_lyas_fold"/>
</dbReference>
<dbReference type="Pfam" id="PF24517">
    <property type="entry name" value="CBM96"/>
    <property type="match status" value="1"/>
</dbReference>
<dbReference type="OrthoDB" id="179999at2"/>
<feature type="domain" description="SLH" evidence="6">
    <location>
        <begin position="1576"/>
        <end position="1636"/>
    </location>
</feature>
<dbReference type="Pfam" id="PF00754">
    <property type="entry name" value="F5_F8_type_C"/>
    <property type="match status" value="1"/>
</dbReference>
<protein>
    <submittedName>
        <fullName evidence="7">Uncharacterized protein</fullName>
    </submittedName>
</protein>
<dbReference type="Gene3D" id="2.60.40.10">
    <property type="entry name" value="Immunoglobulins"/>
    <property type="match status" value="3"/>
</dbReference>
<feature type="domain" description="Fibronectin type-III" evidence="5">
    <location>
        <begin position="337"/>
        <end position="431"/>
    </location>
</feature>
<feature type="domain" description="SLH" evidence="6">
    <location>
        <begin position="1704"/>
        <end position="1764"/>
    </location>
</feature>
<dbReference type="Proteomes" id="UP000190626">
    <property type="component" value="Unassembled WGS sequence"/>
</dbReference>
<evidence type="ECO:0000313" key="8">
    <source>
        <dbReference type="Proteomes" id="UP000190626"/>
    </source>
</evidence>
<sequence>MRLQLISKNISILLCMTLLIMFLLPVPLVSAATLNTANEWSEDFENFTTAATFGTSGNGDTQFGWKSNAGTNPWGIVQDGASKALRVTNSSTASTTVFIGGTGSYVFDATDVLVSADVKVVTTGSIASPSGQVGIDARQASNSDYYSLVIKSGSLQLIKRTSSTTAIIAQQPIPNFTANKYYTLTLLVKGSRLIGSITGGPTLTVTDTSITTASTKVGVNATSSIEAYIDNFHAMKVFPNAPTGLTAVAAVDNQINLTWSGAVGAERYTVKRSTTSGGPYTTIATVTDGVYTDNSVVNGTQYYYVVSSVAKANNEDYIDGLISTELPVKALASSQAPPAAPTQFHGTPGDGQASLSWNAVGQITGYHIKRSLVSGGPYGAETVVGTVYPTLTSFMDTGLSASSTYYYVVSAFNSKGESPNSSEVSLYIAPALGAPENLTAIPGYNSAKLQWQPVVGAVSYVVKRASTSNGAYSIVASNVTDTTYTDTNLQNGTTYFYVVQDVNASSIHSANSNEAAATPQMKYELGDTQITASSYDGTRDQDPASGNKQVNVKDDLTTRWGADGKGQWIQFDLGKISSIGSIGIAFYKGDERSYFFQVQASSDAVTWHTLFNGNSSGASVEMENYDLPDTDARYVRIIGNGNSATDYNGYTVVHLYSPNPNGLVNAPYSQGTPATPRSAARPSKAGLYNPDGTVHVMPEPNKVVGRTLNVKDAAYGAKGDGVSDDRAAIQKAVDNAQPGDEVYLPNGVYKLLSAHPTDANSHIRLKTGVNVRGESREGAVLLSDMDNGFGPPNDTGHVTSTGITAGSGRVLLIFSLNNIVISNLTITSTWNNTYSTDPGILSATSGGPKTGIYIDQANAASPGPNNIVIDHVIFEKFQQMGIRLSKASDVTVRNSIFRKATDIGPSGSGYGISIQGKPKDDHYGMNDDSLNALVENNFFDGTVALRHGVIIEYYSHNNVVRNNQFSSTTLDSIDLHGENEYLNEVYGNTIDGVRRGAGVGLGNTGGGFPSNHSESGPYNYIHDNTIRNSAEGISLTMNSPDTIIENNTIELDDTLIRTSYNQDINGISILNAPRSIVRGNIIRNFAKTDHPIAADYDIGDTNANFVGAGDPRDIQLIGNTIVGNANGIKIVKGSGIVMQDNHLNNTLYNVDNSSGNVVYDSLIHASEDAWVEAANPQQNYGTGSSDKVRNLTVKSNGSVNGIAYFKYDLSGVKGKVNAALQLSGKLTDSNPGDETVTLSVYGLNDNSWSENTINWSNSPNHSLGSADVVGEGQSAFYLGSLTMKGYKVDSYDIATKELSDFVLTKQGGLATFMVVDSKKQGVNLEIYAKEKEFESLRPALKLASSVSMNPDSRDTPAAMPSTKTDQVRTIQSEVKIVDGKQVALAQVNDLIIDAALKNSSSGKLILTVDTSVNVDQTRVTLTNNALQKVAAEAAIKSIRVQTKIGSYELPAKQIHVQDLAAKLGGSKDQITVEVTIGRNAAAAEKASASGQEVLGAVEFTVKVMSTDGKMVEISSFSQYVPRSMNTEAVLAGRPIAAVRVETDSKGNVIYQPVPFTVSGTEATIYSRTNSTYLLLLNNVTFADANHHWAKDDIERVASKMIVQGVAKEKFLPDQAVTRAEFAALIARAIGLNAVASPKNRFADVRSGDWFEGQVYAAAEAGIITGYEDQTFHPNQFISRQEMAVMIYRAMNFAGYTSSSHAGEKITFADEHLFGNWAKESIYIIANNQIVEGVASGKFDPAAMATRAQSSVILSRMLSKLQFTN</sequence>
<comment type="subcellular location">
    <subcellularLocation>
        <location evidence="1">Secreted</location>
    </subcellularLocation>
</comment>
<dbReference type="SMART" id="SM00060">
    <property type="entry name" value="FN3"/>
    <property type="match status" value="3"/>
</dbReference>
<dbReference type="Pfam" id="PF12708">
    <property type="entry name" value="Pect-lyase_RHGA_epim"/>
    <property type="match status" value="1"/>
</dbReference>
<dbReference type="InterPro" id="IPR036116">
    <property type="entry name" value="FN3_sf"/>
</dbReference>
<dbReference type="InterPro" id="IPR003961">
    <property type="entry name" value="FN3_dom"/>
</dbReference>
<dbReference type="InterPro" id="IPR024535">
    <property type="entry name" value="RHGA/B-epi-like_pectate_lyase"/>
</dbReference>
<keyword evidence="8" id="KW-1185">Reference proteome</keyword>
<dbReference type="CDD" id="cd00063">
    <property type="entry name" value="FN3"/>
    <property type="match status" value="2"/>
</dbReference>
<feature type="domain" description="Fibronectin type-III" evidence="5">
    <location>
        <begin position="434"/>
        <end position="522"/>
    </location>
</feature>
<dbReference type="Gene3D" id="2.60.120.560">
    <property type="entry name" value="Exo-inulinase, domain 1"/>
    <property type="match status" value="1"/>
</dbReference>
<dbReference type="Pfam" id="PF00041">
    <property type="entry name" value="fn3"/>
    <property type="match status" value="1"/>
</dbReference>
<keyword evidence="2" id="KW-0964">Secreted</keyword>
<reference evidence="8" key="1">
    <citation type="submission" date="2016-07" db="EMBL/GenBank/DDBJ databases">
        <authorList>
            <person name="Florea S."/>
            <person name="Webb J.S."/>
            <person name="Jaromczyk J."/>
            <person name="Schardl C.L."/>
        </authorList>
    </citation>
    <scope>NUCLEOTIDE SEQUENCE [LARGE SCALE GENOMIC DNA]</scope>
    <source>
        <strain evidence="8">CY1</strain>
    </source>
</reference>
<evidence type="ECO:0000256" key="3">
    <source>
        <dbReference type="ARBA" id="ARBA00022729"/>
    </source>
</evidence>
<evidence type="ECO:0000259" key="4">
    <source>
        <dbReference type="PROSITE" id="PS50022"/>
    </source>
</evidence>
<accession>A0A1V4H6S7</accession>
<evidence type="ECO:0000256" key="2">
    <source>
        <dbReference type="ARBA" id="ARBA00022525"/>
    </source>
</evidence>
<dbReference type="SUPFAM" id="SSF49785">
    <property type="entry name" value="Galactose-binding domain-like"/>
    <property type="match status" value="1"/>
</dbReference>
<dbReference type="SMART" id="SM00710">
    <property type="entry name" value="PbH1"/>
    <property type="match status" value="12"/>
</dbReference>
<feature type="domain" description="SLH" evidence="6">
    <location>
        <begin position="1637"/>
        <end position="1700"/>
    </location>
</feature>
<dbReference type="InterPro" id="IPR055372">
    <property type="entry name" value="CBM96"/>
</dbReference>
<evidence type="ECO:0000313" key="7">
    <source>
        <dbReference type="EMBL" id="OPH46928.1"/>
    </source>
</evidence>
<dbReference type="InterPro" id="IPR006626">
    <property type="entry name" value="PbH1"/>
</dbReference>
<dbReference type="EMBL" id="MBTG01000072">
    <property type="protein sequence ID" value="OPH46928.1"/>
    <property type="molecule type" value="Genomic_DNA"/>
</dbReference>
<gene>
    <name evidence="7" type="ORF">BC351_13465</name>
</gene>
<dbReference type="STRING" id="1469647.BC351_13465"/>
<keyword evidence="3" id="KW-0732">Signal</keyword>
<dbReference type="InterPro" id="IPR001119">
    <property type="entry name" value="SLH_dom"/>
</dbReference>
<proteinExistence type="predicted"/>
<feature type="domain" description="F5/8 type C" evidence="4">
    <location>
        <begin position="516"/>
        <end position="658"/>
    </location>
</feature>
<dbReference type="RefSeq" id="WP_079421251.1">
    <property type="nucleotide sequence ID" value="NZ_MBTG01000072.1"/>
</dbReference>
<dbReference type="PROSITE" id="PS50022">
    <property type="entry name" value="FA58C_3"/>
    <property type="match status" value="1"/>
</dbReference>
<evidence type="ECO:0000259" key="6">
    <source>
        <dbReference type="PROSITE" id="PS51272"/>
    </source>
</evidence>
<evidence type="ECO:0000259" key="5">
    <source>
        <dbReference type="PROSITE" id="PS50853"/>
    </source>
</evidence>
<dbReference type="PROSITE" id="PS51272">
    <property type="entry name" value="SLH"/>
    <property type="match status" value="3"/>
</dbReference>
<dbReference type="PANTHER" id="PTHR43308">
    <property type="entry name" value="OUTER MEMBRANE PROTEIN ALPHA-RELATED"/>
    <property type="match status" value="1"/>
</dbReference>
<dbReference type="PANTHER" id="PTHR43308:SF5">
    <property type="entry name" value="S-LAYER PROTEIN _ PEPTIDOGLYCAN ENDO-BETA-N-ACETYLGLUCOSAMINIDASE"/>
    <property type="match status" value="1"/>
</dbReference>
<dbReference type="SUPFAM" id="SSF49265">
    <property type="entry name" value="Fibronectin type III"/>
    <property type="match status" value="2"/>
</dbReference>
<dbReference type="PROSITE" id="PS50853">
    <property type="entry name" value="FN3"/>
    <property type="match status" value="2"/>
</dbReference>
<dbReference type="Gene3D" id="2.160.20.10">
    <property type="entry name" value="Single-stranded right-handed beta-helix, Pectin lyase-like"/>
    <property type="match status" value="1"/>
</dbReference>
<organism evidence="7 8">
    <name type="scientific">Paenibacillus ferrarius</name>
    <dbReference type="NCBI Taxonomy" id="1469647"/>
    <lineage>
        <taxon>Bacteria</taxon>
        <taxon>Bacillati</taxon>
        <taxon>Bacillota</taxon>
        <taxon>Bacilli</taxon>
        <taxon>Bacillales</taxon>
        <taxon>Paenibacillaceae</taxon>
        <taxon>Paenibacillus</taxon>
    </lineage>
</organism>
<dbReference type="Pfam" id="PF00395">
    <property type="entry name" value="SLH"/>
    <property type="match status" value="3"/>
</dbReference>
<dbReference type="InterPro" id="IPR013783">
    <property type="entry name" value="Ig-like_fold"/>
</dbReference>
<dbReference type="GO" id="GO:0005576">
    <property type="term" value="C:extracellular region"/>
    <property type="evidence" value="ECO:0007669"/>
    <property type="project" value="UniProtKB-SubCell"/>
</dbReference>
<dbReference type="InterPro" id="IPR008979">
    <property type="entry name" value="Galactose-bd-like_sf"/>
</dbReference>
<dbReference type="InterPro" id="IPR000421">
    <property type="entry name" value="FA58C"/>
</dbReference>
<name>A0A1V4H6S7_9BACL</name>
<dbReference type="InterPro" id="IPR011050">
    <property type="entry name" value="Pectin_lyase_fold/virulence"/>
</dbReference>
<dbReference type="Gene3D" id="2.60.120.260">
    <property type="entry name" value="Galactose-binding domain-like"/>
    <property type="match status" value="1"/>
</dbReference>
<dbReference type="SUPFAM" id="SSF51126">
    <property type="entry name" value="Pectin lyase-like"/>
    <property type="match status" value="1"/>
</dbReference>
<evidence type="ECO:0000256" key="1">
    <source>
        <dbReference type="ARBA" id="ARBA00004613"/>
    </source>
</evidence>
<comment type="caution">
    <text evidence="7">The sequence shown here is derived from an EMBL/GenBank/DDBJ whole genome shotgun (WGS) entry which is preliminary data.</text>
</comment>
<dbReference type="InterPro" id="IPR051465">
    <property type="entry name" value="Cell_Envelope_Struct_Comp"/>
</dbReference>